<gene>
    <name evidence="2" type="ORF">POPTR_012G116400</name>
</gene>
<evidence type="ECO:0000313" key="2">
    <source>
        <dbReference type="EMBL" id="PNT10665.1"/>
    </source>
</evidence>
<keyword evidence="3" id="KW-1185">Reference proteome</keyword>
<organism evidence="2 3">
    <name type="scientific">Populus trichocarpa</name>
    <name type="common">Western balsam poplar</name>
    <name type="synonym">Populus balsamifera subsp. trichocarpa</name>
    <dbReference type="NCBI Taxonomy" id="3694"/>
    <lineage>
        <taxon>Eukaryota</taxon>
        <taxon>Viridiplantae</taxon>
        <taxon>Streptophyta</taxon>
        <taxon>Embryophyta</taxon>
        <taxon>Tracheophyta</taxon>
        <taxon>Spermatophyta</taxon>
        <taxon>Magnoliopsida</taxon>
        <taxon>eudicotyledons</taxon>
        <taxon>Gunneridae</taxon>
        <taxon>Pentapetalae</taxon>
        <taxon>rosids</taxon>
        <taxon>fabids</taxon>
        <taxon>Malpighiales</taxon>
        <taxon>Salicaceae</taxon>
        <taxon>Saliceae</taxon>
        <taxon>Populus</taxon>
    </lineage>
</organism>
<evidence type="ECO:0000256" key="1">
    <source>
        <dbReference type="SAM" id="MobiDB-lite"/>
    </source>
</evidence>
<evidence type="ECO:0000313" key="3">
    <source>
        <dbReference type="Proteomes" id="UP000006729"/>
    </source>
</evidence>
<protein>
    <submittedName>
        <fullName evidence="2">Uncharacterized protein</fullName>
    </submittedName>
</protein>
<dbReference type="Proteomes" id="UP000006729">
    <property type="component" value="Chromosome 12"/>
</dbReference>
<name>A0A2K1YCD4_POPTR</name>
<feature type="region of interest" description="Disordered" evidence="1">
    <location>
        <begin position="169"/>
        <end position="196"/>
    </location>
</feature>
<dbReference type="InParanoid" id="A0A2K1YCD4"/>
<dbReference type="EMBL" id="CM009301">
    <property type="protein sequence ID" value="PNT10665.1"/>
    <property type="molecule type" value="Genomic_DNA"/>
</dbReference>
<accession>A0A2K1YCD4</accession>
<proteinExistence type="predicted"/>
<sequence length="196" mass="21618">MTQNNPEQCQEALWNQWNSGSAFPNAPPLLAAREPLAQAKRWADPGRFLFLSPSATMLSCKIFSTSLQIRSFSLPHLFSVSWISSPSPLLRAALLADGGSVAGQERLFDRAWIAGDGFGNTGADGGAEEENGEETWLGESEGAGLRMWWSAAVGRRWVCGGSVVEREKEGPWESWRGREGRRNRRENLGKGEQRLV</sequence>
<reference evidence="2 3" key="1">
    <citation type="journal article" date="2006" name="Science">
        <title>The genome of black cottonwood, Populus trichocarpa (Torr. &amp; Gray).</title>
        <authorList>
            <person name="Tuskan G.A."/>
            <person name="Difazio S."/>
            <person name="Jansson S."/>
            <person name="Bohlmann J."/>
            <person name="Grigoriev I."/>
            <person name="Hellsten U."/>
            <person name="Putnam N."/>
            <person name="Ralph S."/>
            <person name="Rombauts S."/>
            <person name="Salamov A."/>
            <person name="Schein J."/>
            <person name="Sterck L."/>
            <person name="Aerts A."/>
            <person name="Bhalerao R.R."/>
            <person name="Bhalerao R.P."/>
            <person name="Blaudez D."/>
            <person name="Boerjan W."/>
            <person name="Brun A."/>
            <person name="Brunner A."/>
            <person name="Busov V."/>
            <person name="Campbell M."/>
            <person name="Carlson J."/>
            <person name="Chalot M."/>
            <person name="Chapman J."/>
            <person name="Chen G.L."/>
            <person name="Cooper D."/>
            <person name="Coutinho P.M."/>
            <person name="Couturier J."/>
            <person name="Covert S."/>
            <person name="Cronk Q."/>
            <person name="Cunningham R."/>
            <person name="Davis J."/>
            <person name="Degroeve S."/>
            <person name="Dejardin A."/>
            <person name="Depamphilis C."/>
            <person name="Detter J."/>
            <person name="Dirks B."/>
            <person name="Dubchak I."/>
            <person name="Duplessis S."/>
            <person name="Ehlting J."/>
            <person name="Ellis B."/>
            <person name="Gendler K."/>
            <person name="Goodstein D."/>
            <person name="Gribskov M."/>
            <person name="Grimwood J."/>
            <person name="Groover A."/>
            <person name="Gunter L."/>
            <person name="Hamberger B."/>
            <person name="Heinze B."/>
            <person name="Helariutta Y."/>
            <person name="Henrissat B."/>
            <person name="Holligan D."/>
            <person name="Holt R."/>
            <person name="Huang W."/>
            <person name="Islam-Faridi N."/>
            <person name="Jones S."/>
            <person name="Jones-Rhoades M."/>
            <person name="Jorgensen R."/>
            <person name="Joshi C."/>
            <person name="Kangasjarvi J."/>
            <person name="Karlsson J."/>
            <person name="Kelleher C."/>
            <person name="Kirkpatrick R."/>
            <person name="Kirst M."/>
            <person name="Kohler A."/>
            <person name="Kalluri U."/>
            <person name="Larimer F."/>
            <person name="Leebens-Mack J."/>
            <person name="Leple J.C."/>
            <person name="Locascio P."/>
            <person name="Lou Y."/>
            <person name="Lucas S."/>
            <person name="Martin F."/>
            <person name="Montanini B."/>
            <person name="Napoli C."/>
            <person name="Nelson D.R."/>
            <person name="Nelson C."/>
            <person name="Nieminen K."/>
            <person name="Nilsson O."/>
            <person name="Pereda V."/>
            <person name="Peter G."/>
            <person name="Philippe R."/>
            <person name="Pilate G."/>
            <person name="Poliakov A."/>
            <person name="Razumovskaya J."/>
            <person name="Richardson P."/>
            <person name="Rinaldi C."/>
            <person name="Ritland K."/>
            <person name="Rouze P."/>
            <person name="Ryaboy D."/>
            <person name="Schmutz J."/>
            <person name="Schrader J."/>
            <person name="Segerman B."/>
            <person name="Shin H."/>
            <person name="Siddiqui A."/>
            <person name="Sterky F."/>
            <person name="Terry A."/>
            <person name="Tsai C.J."/>
            <person name="Uberbacher E."/>
            <person name="Unneberg P."/>
            <person name="Vahala J."/>
            <person name="Wall K."/>
            <person name="Wessler S."/>
            <person name="Yang G."/>
            <person name="Yin T."/>
            <person name="Douglas C."/>
            <person name="Marra M."/>
            <person name="Sandberg G."/>
            <person name="Van de Peer Y."/>
            <person name="Rokhsar D."/>
        </authorList>
    </citation>
    <scope>NUCLEOTIDE SEQUENCE [LARGE SCALE GENOMIC DNA]</scope>
    <source>
        <strain evidence="3">cv. Nisqually</strain>
    </source>
</reference>
<dbReference type="AlphaFoldDB" id="A0A2K1YCD4"/>